<organism evidence="2 3">
    <name type="scientific">Candidatus Nanohalobium constans</name>
    <dbReference type="NCBI Taxonomy" id="2565781"/>
    <lineage>
        <taxon>Archaea</taxon>
        <taxon>Candidatus Nanohalarchaeota</taxon>
        <taxon>Candidatus Nanohalobia</taxon>
        <taxon>Candidatus Nanohalobiales</taxon>
        <taxon>Candidatus Nanohalobiaceae</taxon>
        <taxon>Candidatus Nanohalobium</taxon>
    </lineage>
</organism>
<gene>
    <name evidence="2" type="ORF">LC1Nh_0200</name>
</gene>
<evidence type="ECO:0000313" key="2">
    <source>
        <dbReference type="EMBL" id="QGA80105.1"/>
    </source>
</evidence>
<feature type="transmembrane region" description="Helical" evidence="1">
    <location>
        <begin position="13"/>
        <end position="33"/>
    </location>
</feature>
<evidence type="ECO:0000256" key="1">
    <source>
        <dbReference type="SAM" id="Phobius"/>
    </source>
</evidence>
<keyword evidence="3" id="KW-1185">Reference proteome</keyword>
<dbReference type="AlphaFoldDB" id="A0A5Q0UGM3"/>
<accession>A0A5Q0UGM3</accession>
<dbReference type="Proteomes" id="UP000377803">
    <property type="component" value="Chromosome"/>
</dbReference>
<keyword evidence="1" id="KW-1133">Transmembrane helix</keyword>
<proteinExistence type="predicted"/>
<dbReference type="EMBL" id="CP040089">
    <property type="protein sequence ID" value="QGA80105.1"/>
    <property type="molecule type" value="Genomic_DNA"/>
</dbReference>
<protein>
    <submittedName>
        <fullName evidence="2">Uncharacterized protein</fullName>
    </submittedName>
</protein>
<reference evidence="3" key="1">
    <citation type="submission" date="2019-05" db="EMBL/GenBank/DDBJ databases">
        <title>Candidatus Nanohalobium constans, a novel model system to study the DPANN nano-sized archaea: genomic and physiological characterization of a nanoarchaeon co-cultured with its chitinotrophic host.</title>
        <authorList>
            <person name="La Cono V."/>
            <person name="Arcadi E."/>
            <person name="Crisafi F."/>
            <person name="Denaro R."/>
            <person name="La Spada G."/>
            <person name="Messina E."/>
            <person name="Smedile F."/>
            <person name="Toshchakov S.V."/>
            <person name="Shevchenko M.A."/>
            <person name="Golyshin P.N."/>
            <person name="Golyshina O.V."/>
            <person name="Ferrer M."/>
            <person name="Rohde M."/>
            <person name="Mushegian A."/>
            <person name="Sorokin D.Y."/>
            <person name="Giuliano L."/>
            <person name="Yakimov M.M."/>
        </authorList>
    </citation>
    <scope>NUCLEOTIDE SEQUENCE [LARGE SCALE GENOMIC DNA]</scope>
    <source>
        <strain evidence="3">LC1Nh</strain>
    </source>
</reference>
<keyword evidence="1" id="KW-0812">Transmembrane</keyword>
<keyword evidence="1" id="KW-0472">Membrane</keyword>
<dbReference type="RefSeq" id="WP_153549843.1">
    <property type="nucleotide sequence ID" value="NZ_CP040089.1"/>
</dbReference>
<dbReference type="GeneID" id="42364581"/>
<dbReference type="KEGG" id="ncon:LC1Nh_0200"/>
<sequence length="146" mass="16760">MNLEFSDNVRKDVFYLGVCAVLVVSAAALNNYYTPDDPLKVGYTEVETNCIGMDVGVCLGVQKQDHTTYNYDNYTEVEPGTENFYRRVESELMMQAYNICDADMSGMEWTDQAEYRNQTGTEWLENENVSLLKCEQTFHRNITASR</sequence>
<name>A0A5Q0UGM3_9ARCH</name>
<evidence type="ECO:0000313" key="3">
    <source>
        <dbReference type="Proteomes" id="UP000377803"/>
    </source>
</evidence>